<dbReference type="Proteomes" id="UP000234456">
    <property type="component" value="Unassembled WGS sequence"/>
</dbReference>
<dbReference type="GO" id="GO:0000166">
    <property type="term" value="F:nucleotide binding"/>
    <property type="evidence" value="ECO:0007669"/>
    <property type="project" value="UniProtKB-KW"/>
</dbReference>
<dbReference type="SUPFAM" id="SSF54285">
    <property type="entry name" value="MoaD/ThiS"/>
    <property type="match status" value="1"/>
</dbReference>
<dbReference type="InterPro" id="IPR044672">
    <property type="entry name" value="MOCS2A"/>
</dbReference>
<protein>
    <recommendedName>
        <fullName evidence="3">Molybdopterin synthase sulfur carrier subunit</fullName>
    </recommendedName>
</protein>
<accession>A0A2N4TMR9</accession>
<proteinExistence type="inferred from homology"/>
<reference evidence="4 5" key="1">
    <citation type="submission" date="2017-12" db="EMBL/GenBank/DDBJ databases">
        <title>Draft genome sequence of Ralstonia pickettii 52.</title>
        <authorList>
            <person name="Zheng B."/>
        </authorList>
    </citation>
    <scope>NUCLEOTIDE SEQUENCE [LARGE SCALE GENOMIC DNA]</scope>
    <source>
        <strain evidence="4 5">52</strain>
    </source>
</reference>
<dbReference type="GO" id="GO:1990133">
    <property type="term" value="C:molybdopterin adenylyltransferase complex"/>
    <property type="evidence" value="ECO:0007669"/>
    <property type="project" value="TreeGrafter"/>
</dbReference>
<dbReference type="InterPro" id="IPR012675">
    <property type="entry name" value="Beta-grasp_dom_sf"/>
</dbReference>
<comment type="similarity">
    <text evidence="2">Belongs to the MoaD family.</text>
</comment>
<name>A0A2N4TMR9_RALPI</name>
<organism evidence="4 5">
    <name type="scientific">Ralstonia pickettii</name>
    <name type="common">Burkholderia pickettii</name>
    <dbReference type="NCBI Taxonomy" id="329"/>
    <lineage>
        <taxon>Bacteria</taxon>
        <taxon>Pseudomonadati</taxon>
        <taxon>Pseudomonadota</taxon>
        <taxon>Betaproteobacteria</taxon>
        <taxon>Burkholderiales</taxon>
        <taxon>Burkholderiaceae</taxon>
        <taxon>Ralstonia</taxon>
    </lineage>
</organism>
<dbReference type="InterPro" id="IPR016155">
    <property type="entry name" value="Mopterin_synth/thiamin_S_b"/>
</dbReference>
<dbReference type="PANTHER" id="PTHR33359">
    <property type="entry name" value="MOLYBDOPTERIN SYNTHASE SULFUR CARRIER SUBUNIT"/>
    <property type="match status" value="1"/>
</dbReference>
<evidence type="ECO:0000256" key="2">
    <source>
        <dbReference type="ARBA" id="ARBA00024200"/>
    </source>
</evidence>
<gene>
    <name evidence="4" type="primary">moaD</name>
    <name evidence="4" type="ORF">C0Q88_20475</name>
</gene>
<dbReference type="CDD" id="cd00754">
    <property type="entry name" value="Ubl_MoaD"/>
    <property type="match status" value="1"/>
</dbReference>
<evidence type="ECO:0000256" key="1">
    <source>
        <dbReference type="ARBA" id="ARBA00022741"/>
    </source>
</evidence>
<dbReference type="Pfam" id="PF02597">
    <property type="entry name" value="ThiS"/>
    <property type="match status" value="1"/>
</dbReference>
<dbReference type="EMBL" id="PKQE01000005">
    <property type="protein sequence ID" value="PLC41000.1"/>
    <property type="molecule type" value="Genomic_DNA"/>
</dbReference>
<dbReference type="AlphaFoldDB" id="A0A2N4TMR9"/>
<dbReference type="Gene3D" id="3.10.20.30">
    <property type="match status" value="1"/>
</dbReference>
<evidence type="ECO:0000313" key="4">
    <source>
        <dbReference type="EMBL" id="PLC41000.1"/>
    </source>
</evidence>
<dbReference type="PANTHER" id="PTHR33359:SF1">
    <property type="entry name" value="MOLYBDOPTERIN SYNTHASE SULFUR CARRIER SUBUNIT"/>
    <property type="match status" value="1"/>
</dbReference>
<dbReference type="NCBIfam" id="TIGR01682">
    <property type="entry name" value="moaD"/>
    <property type="match status" value="1"/>
</dbReference>
<dbReference type="GO" id="GO:0006777">
    <property type="term" value="P:Mo-molybdopterin cofactor biosynthetic process"/>
    <property type="evidence" value="ECO:0007669"/>
    <property type="project" value="InterPro"/>
</dbReference>
<keyword evidence="1" id="KW-0547">Nucleotide-binding</keyword>
<sequence>MQIELRFFASVREQLGTSQERVVVPEAVRTVGDVRRWLAQRGPVWGETLAEGRALRMAVDHQIVPADTAVHDGCEVAFFPPVTGG</sequence>
<evidence type="ECO:0000256" key="3">
    <source>
        <dbReference type="ARBA" id="ARBA00024247"/>
    </source>
</evidence>
<dbReference type="RefSeq" id="WP_004626535.1">
    <property type="nucleotide sequence ID" value="NZ_JAHFZH010000008.1"/>
</dbReference>
<dbReference type="InterPro" id="IPR003749">
    <property type="entry name" value="ThiS/MoaD-like"/>
</dbReference>
<evidence type="ECO:0000313" key="5">
    <source>
        <dbReference type="Proteomes" id="UP000234456"/>
    </source>
</evidence>
<dbReference type="OrthoDB" id="9801945at2"/>
<comment type="caution">
    <text evidence="4">The sequence shown here is derived from an EMBL/GenBank/DDBJ whole genome shotgun (WGS) entry which is preliminary data.</text>
</comment>